<comment type="caution">
    <text evidence="7">The sequence shown here is derived from an EMBL/GenBank/DDBJ whole genome shotgun (WGS) entry which is preliminary data.</text>
</comment>
<dbReference type="SUPFAM" id="SSF48576">
    <property type="entry name" value="Terpenoid synthases"/>
    <property type="match status" value="1"/>
</dbReference>
<dbReference type="GO" id="GO:0046872">
    <property type="term" value="F:metal ion binding"/>
    <property type="evidence" value="ECO:0007669"/>
    <property type="project" value="UniProtKB-KW"/>
</dbReference>
<organism evidence="7 8">
    <name type="scientific">Lujinxingia vulgaris</name>
    <dbReference type="NCBI Taxonomy" id="2600176"/>
    <lineage>
        <taxon>Bacteria</taxon>
        <taxon>Deltaproteobacteria</taxon>
        <taxon>Bradymonadales</taxon>
        <taxon>Lujinxingiaceae</taxon>
        <taxon>Lujinxingia</taxon>
    </lineage>
</organism>
<dbReference type="PANTHER" id="PTHR12001">
    <property type="entry name" value="GERANYLGERANYL PYROPHOSPHATE SYNTHASE"/>
    <property type="match status" value="1"/>
</dbReference>
<dbReference type="PANTHER" id="PTHR12001:SF69">
    <property type="entry name" value="ALL TRANS-POLYPRENYL-DIPHOSPHATE SYNTHASE PDSS1"/>
    <property type="match status" value="1"/>
</dbReference>
<sequence>MPQTAAKPLASDFLSRFERQLHLAFEDPRHLGKQPEVLLEACRHVSFAGGKRMRPLLVDHFGAALDLDDDARIRLAITAELIHTASLLHDDVVDEGTTRRGKPTANARWNNSVAVLGGDLMLCIALEQLEDYPREVTFEAVTLVAEMTRAAMREVDARQDSTWTLPEWEAIAHGKTGALLAFCGTASARVAGRTELIERLGQCGHHLGLAFQITDDLIDVVGHPVDIGKDRLADLRNKNPSFPIALARSSNEDFRRALDELWQRDDLSEDDVQRFGAWIVELGCADKTLATVEEHLDQAMDALGPFAHGPGGEHIAEWAAQLRAQARWSLESR</sequence>
<dbReference type="Proteomes" id="UP000321046">
    <property type="component" value="Unassembled WGS sequence"/>
</dbReference>
<keyword evidence="4" id="KW-0479">Metal-binding</keyword>
<evidence type="ECO:0000256" key="6">
    <source>
        <dbReference type="RuleBase" id="RU004466"/>
    </source>
</evidence>
<dbReference type="PROSITE" id="PS00723">
    <property type="entry name" value="POLYPRENYL_SYNTHASE_1"/>
    <property type="match status" value="1"/>
</dbReference>
<dbReference type="RefSeq" id="WP_146975463.1">
    <property type="nucleotide sequence ID" value="NZ_VOSL01000058.1"/>
</dbReference>
<comment type="similarity">
    <text evidence="2 6">Belongs to the FPP/GGPP synthase family.</text>
</comment>
<evidence type="ECO:0000256" key="1">
    <source>
        <dbReference type="ARBA" id="ARBA00001946"/>
    </source>
</evidence>
<evidence type="ECO:0000256" key="3">
    <source>
        <dbReference type="ARBA" id="ARBA00022679"/>
    </source>
</evidence>
<dbReference type="CDD" id="cd00685">
    <property type="entry name" value="Trans_IPPS_HT"/>
    <property type="match status" value="1"/>
</dbReference>
<comment type="cofactor">
    <cofactor evidence="1">
        <name>Mg(2+)</name>
        <dbReference type="ChEBI" id="CHEBI:18420"/>
    </cofactor>
</comment>
<dbReference type="InterPro" id="IPR000092">
    <property type="entry name" value="Polyprenyl_synt"/>
</dbReference>
<evidence type="ECO:0000256" key="5">
    <source>
        <dbReference type="ARBA" id="ARBA00022842"/>
    </source>
</evidence>
<dbReference type="EMBL" id="VOSL01000058">
    <property type="protein sequence ID" value="TXD33986.1"/>
    <property type="molecule type" value="Genomic_DNA"/>
</dbReference>
<evidence type="ECO:0000313" key="8">
    <source>
        <dbReference type="Proteomes" id="UP000321046"/>
    </source>
</evidence>
<proteinExistence type="inferred from homology"/>
<dbReference type="Gene3D" id="1.10.600.10">
    <property type="entry name" value="Farnesyl Diphosphate Synthase"/>
    <property type="match status" value="1"/>
</dbReference>
<dbReference type="InterPro" id="IPR008949">
    <property type="entry name" value="Isoprenoid_synthase_dom_sf"/>
</dbReference>
<dbReference type="AlphaFoldDB" id="A0A5C6WX46"/>
<gene>
    <name evidence="7" type="ORF">FRC96_14645</name>
</gene>
<dbReference type="PROSITE" id="PS00444">
    <property type="entry name" value="POLYPRENYL_SYNTHASE_2"/>
    <property type="match status" value="1"/>
</dbReference>
<dbReference type="OrthoDB" id="9805316at2"/>
<accession>A0A5C6WX46</accession>
<name>A0A5C6WX46_9DELT</name>
<keyword evidence="3 6" id="KW-0808">Transferase</keyword>
<keyword evidence="5" id="KW-0460">Magnesium</keyword>
<dbReference type="Pfam" id="PF00348">
    <property type="entry name" value="polyprenyl_synt"/>
    <property type="match status" value="1"/>
</dbReference>
<evidence type="ECO:0000256" key="2">
    <source>
        <dbReference type="ARBA" id="ARBA00006706"/>
    </source>
</evidence>
<dbReference type="InterPro" id="IPR033749">
    <property type="entry name" value="Polyprenyl_synt_CS"/>
</dbReference>
<evidence type="ECO:0000313" key="7">
    <source>
        <dbReference type="EMBL" id="TXD33986.1"/>
    </source>
</evidence>
<protein>
    <submittedName>
        <fullName evidence="7">Polyprenyl synthetase family protein</fullName>
    </submittedName>
</protein>
<dbReference type="SFLD" id="SFLDS00005">
    <property type="entry name" value="Isoprenoid_Synthase_Type_I"/>
    <property type="match status" value="1"/>
</dbReference>
<dbReference type="GO" id="GO:0008299">
    <property type="term" value="P:isoprenoid biosynthetic process"/>
    <property type="evidence" value="ECO:0007669"/>
    <property type="project" value="InterPro"/>
</dbReference>
<reference evidence="7 8" key="1">
    <citation type="submission" date="2019-08" db="EMBL/GenBank/DDBJ databases">
        <title>Bradymonadales sp. TMQ2.</title>
        <authorList>
            <person name="Liang Q."/>
        </authorList>
    </citation>
    <scope>NUCLEOTIDE SEQUENCE [LARGE SCALE GENOMIC DNA]</scope>
    <source>
        <strain evidence="7 8">TMQ2</strain>
    </source>
</reference>
<dbReference type="GO" id="GO:0004659">
    <property type="term" value="F:prenyltransferase activity"/>
    <property type="evidence" value="ECO:0007669"/>
    <property type="project" value="InterPro"/>
</dbReference>
<evidence type="ECO:0000256" key="4">
    <source>
        <dbReference type="ARBA" id="ARBA00022723"/>
    </source>
</evidence>